<sequence>MPQLGRRLRSLRFLQSLRFTFGLAPTGFAASRETGDPALEHALAGPATLCGIPRRRVTVYRHPFVARKRPGSCPRCRAKAVDAPSGP</sequence>
<protein>
    <submittedName>
        <fullName evidence="1">Uncharacterized protein</fullName>
    </submittedName>
</protein>
<organism evidence="1 2">
    <name type="scientific">Kitasatospora xanthocidica</name>
    <dbReference type="NCBI Taxonomy" id="83382"/>
    <lineage>
        <taxon>Bacteria</taxon>
        <taxon>Bacillati</taxon>
        <taxon>Actinomycetota</taxon>
        <taxon>Actinomycetes</taxon>
        <taxon>Kitasatosporales</taxon>
        <taxon>Streptomycetaceae</taxon>
        <taxon>Kitasatospora</taxon>
    </lineage>
</organism>
<keyword evidence="2" id="KW-1185">Reference proteome</keyword>
<comment type="caution">
    <text evidence="1">The sequence shown here is derived from an EMBL/GenBank/DDBJ whole genome shotgun (WGS) entry which is preliminary data.</text>
</comment>
<dbReference type="EMBL" id="QVIG01000001">
    <property type="protein sequence ID" value="RGD56596.1"/>
    <property type="molecule type" value="Genomic_DNA"/>
</dbReference>
<evidence type="ECO:0000313" key="2">
    <source>
        <dbReference type="Proteomes" id="UP000263377"/>
    </source>
</evidence>
<gene>
    <name evidence="1" type="ORF">DR950_01225</name>
</gene>
<dbReference type="RefSeq" id="WP_117485105.1">
    <property type="nucleotide sequence ID" value="NZ_QVIG01000001.1"/>
</dbReference>
<dbReference type="AlphaFoldDB" id="A0A372ZL77"/>
<dbReference type="Proteomes" id="UP000263377">
    <property type="component" value="Unassembled WGS sequence"/>
</dbReference>
<proteinExistence type="predicted"/>
<evidence type="ECO:0000313" key="1">
    <source>
        <dbReference type="EMBL" id="RGD56596.1"/>
    </source>
</evidence>
<name>A0A372ZL77_9ACTN</name>
<accession>A0A372ZL77</accession>
<reference evidence="1 2" key="1">
    <citation type="submission" date="2018-08" db="EMBL/GenBank/DDBJ databases">
        <title>Diversity &amp; Physiological Properties of Lignin-Decomposing Actinobacteria from Soil.</title>
        <authorList>
            <person name="Roh S.G."/>
            <person name="Kim S.B."/>
        </authorList>
    </citation>
    <scope>NUCLEOTIDE SEQUENCE [LARGE SCALE GENOMIC DNA]</scope>
    <source>
        <strain evidence="1 2">MMS17-GH009</strain>
    </source>
</reference>